<reference evidence="1 2" key="1">
    <citation type="submission" date="2018-06" db="EMBL/GenBank/DDBJ databases">
        <authorList>
            <consortium name="Pathogen Informatics"/>
            <person name="Doyle S."/>
        </authorList>
    </citation>
    <scope>NUCLEOTIDE SEQUENCE [LARGE SCALE GENOMIC DNA]</scope>
    <source>
        <strain evidence="1 2">NCTC11009</strain>
    </source>
</reference>
<dbReference type="AlphaFoldDB" id="A0A2X1ULS7"/>
<accession>A0A2X1ULS7</accession>
<evidence type="ECO:0000313" key="2">
    <source>
        <dbReference type="Proteomes" id="UP000250242"/>
    </source>
</evidence>
<gene>
    <name evidence="1" type="ORF">NCTC11009_01274</name>
</gene>
<evidence type="ECO:0000313" key="1">
    <source>
        <dbReference type="EMBL" id="SPY08057.1"/>
    </source>
</evidence>
<dbReference type="EMBL" id="UATH01000001">
    <property type="protein sequence ID" value="SPY08057.1"/>
    <property type="molecule type" value="Genomic_DNA"/>
</dbReference>
<dbReference type="RefSeq" id="WP_181464216.1">
    <property type="nucleotide sequence ID" value="NZ_UATH01000001.1"/>
</dbReference>
<dbReference type="Proteomes" id="UP000250242">
    <property type="component" value="Unassembled WGS sequence"/>
</dbReference>
<protein>
    <submittedName>
        <fullName evidence="1">Uncharacterized protein</fullName>
    </submittedName>
</protein>
<organism evidence="1 2">
    <name type="scientific">Oligella urethralis</name>
    <dbReference type="NCBI Taxonomy" id="90245"/>
    <lineage>
        <taxon>Bacteria</taxon>
        <taxon>Pseudomonadati</taxon>
        <taxon>Pseudomonadota</taxon>
        <taxon>Betaproteobacteria</taxon>
        <taxon>Burkholderiales</taxon>
        <taxon>Alcaligenaceae</taxon>
        <taxon>Oligella</taxon>
    </lineage>
</organism>
<sequence>MKIIIKETYEVKTLSIIDPKTGVDYIEDLIGNTNALINGQFTWDEDRDAYVCDQETFDWWSNLVAEQQLLKERIHNLVREHGEEAVYEAIDKAGCVDLEDYAANVNRTLDEAFADTMKIINVDFTDFDDTTIEVTAEAENKRETFFVQTVDGEFRSDLGCWITTRDCVENIRYSDYEEFDIETIIKVAENFLENEIDQEITDYQINGKTVYLLNDRGTFKVVTENPQFINADTSTFQRRFSGVIAEFDSKEEAFAYLDGLEI</sequence>
<name>A0A2X1ULS7_9BURK</name>
<proteinExistence type="predicted"/>